<accession>A0A8I2D9Y4</accession>
<dbReference type="RefSeq" id="WP_210848609.1">
    <property type="nucleotide sequence ID" value="NZ_JAGKLY010000005.1"/>
</dbReference>
<name>A0A8I2D9Y4_9GAMM</name>
<sequence length="110" mass="12742">MTYITVKKHTVRKALSMGFEKVFDDRGYDAGAYYIKDGKKWIFDINALKQKQNIFSDNELKELGYDVDTYKSVAKELDEMSIIYQDIVIEDGEAIYLEGGMYLYPDGSIR</sequence>
<proteinExistence type="predicted"/>
<organism evidence="1 2">
    <name type="scientific">Providencia huaxiensis</name>
    <dbReference type="NCBI Taxonomy" id="2027290"/>
    <lineage>
        <taxon>Bacteria</taxon>
        <taxon>Pseudomonadati</taxon>
        <taxon>Pseudomonadota</taxon>
        <taxon>Gammaproteobacteria</taxon>
        <taxon>Enterobacterales</taxon>
        <taxon>Morganellaceae</taxon>
        <taxon>Providencia</taxon>
    </lineage>
</organism>
<dbReference type="EMBL" id="JAGKLY010000005">
    <property type="protein sequence ID" value="MBQ0269214.1"/>
    <property type="molecule type" value="Genomic_DNA"/>
</dbReference>
<dbReference type="Proteomes" id="UP000674270">
    <property type="component" value="Unassembled WGS sequence"/>
</dbReference>
<comment type="caution">
    <text evidence="1">The sequence shown here is derived from an EMBL/GenBank/DDBJ whole genome shotgun (WGS) entry which is preliminary data.</text>
</comment>
<evidence type="ECO:0000313" key="1">
    <source>
        <dbReference type="EMBL" id="MBQ0269214.1"/>
    </source>
</evidence>
<evidence type="ECO:0000313" key="2">
    <source>
        <dbReference type="Proteomes" id="UP000674270"/>
    </source>
</evidence>
<dbReference type="AlphaFoldDB" id="A0A8I2D9Y4"/>
<gene>
    <name evidence="1" type="ORF">J7T18_12990</name>
</gene>
<reference evidence="1" key="1">
    <citation type="submission" date="2021-03" db="EMBL/GenBank/DDBJ databases">
        <authorList>
            <person name="Stanton E."/>
        </authorList>
    </citation>
    <scope>NUCLEOTIDE SEQUENCE</scope>
    <source>
        <strain evidence="1">2020EL-00113</strain>
    </source>
</reference>
<protein>
    <submittedName>
        <fullName evidence="1">Uncharacterized protein</fullName>
    </submittedName>
</protein>